<dbReference type="GO" id="GO:0006749">
    <property type="term" value="P:glutathione metabolic process"/>
    <property type="evidence" value="ECO:0007669"/>
    <property type="project" value="TreeGrafter"/>
</dbReference>
<feature type="domain" description="GST N-terminal" evidence="2">
    <location>
        <begin position="1"/>
        <end position="82"/>
    </location>
</feature>
<dbReference type="GO" id="GO:0005737">
    <property type="term" value="C:cytoplasm"/>
    <property type="evidence" value="ECO:0007669"/>
    <property type="project" value="InterPro"/>
</dbReference>
<dbReference type="SFLD" id="SFLDS00019">
    <property type="entry name" value="Glutathione_Transferase_(cytos"/>
    <property type="match status" value="1"/>
</dbReference>
<evidence type="ECO:0000313" key="4">
    <source>
        <dbReference type="EMBL" id="CAG9324205.1"/>
    </source>
</evidence>
<dbReference type="Gene3D" id="3.40.30.10">
    <property type="entry name" value="Glutaredoxin"/>
    <property type="match status" value="1"/>
</dbReference>
<dbReference type="PANTHER" id="PTHR42673:SF4">
    <property type="entry name" value="MALEYLACETOACETATE ISOMERASE"/>
    <property type="match status" value="1"/>
</dbReference>
<evidence type="ECO:0000259" key="3">
    <source>
        <dbReference type="PROSITE" id="PS50405"/>
    </source>
</evidence>
<dbReference type="Gene3D" id="1.20.1050.10">
    <property type="match status" value="1"/>
</dbReference>
<dbReference type="Pfam" id="PF02798">
    <property type="entry name" value="GST_N"/>
    <property type="match status" value="1"/>
</dbReference>
<feature type="domain" description="GST C-terminal" evidence="3">
    <location>
        <begin position="87"/>
        <end position="209"/>
    </location>
</feature>
<dbReference type="AlphaFoldDB" id="A0AAU9JAA9"/>
<dbReference type="Proteomes" id="UP001162131">
    <property type="component" value="Unassembled WGS sequence"/>
</dbReference>
<dbReference type="InterPro" id="IPR004046">
    <property type="entry name" value="GST_C"/>
</dbReference>
<dbReference type="NCBIfam" id="TIGR01262">
    <property type="entry name" value="maiA"/>
    <property type="match status" value="1"/>
</dbReference>
<dbReference type="SUPFAM" id="SSF47616">
    <property type="entry name" value="GST C-terminal domain-like"/>
    <property type="match status" value="1"/>
</dbReference>
<dbReference type="GO" id="GO:0006559">
    <property type="term" value="P:L-phenylalanine catabolic process"/>
    <property type="evidence" value="ECO:0007669"/>
    <property type="project" value="TreeGrafter"/>
</dbReference>
<dbReference type="SUPFAM" id="SSF52833">
    <property type="entry name" value="Thioredoxin-like"/>
    <property type="match status" value="1"/>
</dbReference>
<proteinExistence type="inferred from homology"/>
<dbReference type="PANTHER" id="PTHR42673">
    <property type="entry name" value="MALEYLACETOACETATE ISOMERASE"/>
    <property type="match status" value="1"/>
</dbReference>
<dbReference type="GO" id="GO:0004364">
    <property type="term" value="F:glutathione transferase activity"/>
    <property type="evidence" value="ECO:0007669"/>
    <property type="project" value="TreeGrafter"/>
</dbReference>
<dbReference type="InterPro" id="IPR036282">
    <property type="entry name" value="Glutathione-S-Trfase_C_sf"/>
</dbReference>
<organism evidence="4 5">
    <name type="scientific">Blepharisma stoltei</name>
    <dbReference type="NCBI Taxonomy" id="1481888"/>
    <lineage>
        <taxon>Eukaryota</taxon>
        <taxon>Sar</taxon>
        <taxon>Alveolata</taxon>
        <taxon>Ciliophora</taxon>
        <taxon>Postciliodesmatophora</taxon>
        <taxon>Heterotrichea</taxon>
        <taxon>Heterotrichida</taxon>
        <taxon>Blepharismidae</taxon>
        <taxon>Blepharisma</taxon>
    </lineage>
</organism>
<dbReference type="InterPro" id="IPR010987">
    <property type="entry name" value="Glutathione-S-Trfase_C-like"/>
</dbReference>
<evidence type="ECO:0008006" key="6">
    <source>
        <dbReference type="Google" id="ProtNLM"/>
    </source>
</evidence>
<gene>
    <name evidence="4" type="ORF">BSTOLATCC_MIC36002</name>
</gene>
<comment type="similarity">
    <text evidence="1">Belongs to the GST superfamily. Zeta family.</text>
</comment>
<dbReference type="InterPro" id="IPR036249">
    <property type="entry name" value="Thioredoxin-like_sf"/>
</dbReference>
<accession>A0AAU9JAA9</accession>
<dbReference type="Pfam" id="PF14497">
    <property type="entry name" value="GST_C_3"/>
    <property type="match status" value="1"/>
</dbReference>
<evidence type="ECO:0000256" key="1">
    <source>
        <dbReference type="ARBA" id="ARBA00010007"/>
    </source>
</evidence>
<protein>
    <recommendedName>
        <fullName evidence="6">Maleylacetoacetate isomerase</fullName>
    </recommendedName>
</protein>
<dbReference type="PROSITE" id="PS50405">
    <property type="entry name" value="GST_CTER"/>
    <property type="match status" value="1"/>
</dbReference>
<dbReference type="EMBL" id="CAJZBQ010000036">
    <property type="protein sequence ID" value="CAG9324205.1"/>
    <property type="molecule type" value="Genomic_DNA"/>
</dbReference>
<dbReference type="PROSITE" id="PS50404">
    <property type="entry name" value="GST_NTER"/>
    <property type="match status" value="1"/>
</dbReference>
<dbReference type="GO" id="GO:0016034">
    <property type="term" value="F:maleylacetoacetate isomerase activity"/>
    <property type="evidence" value="ECO:0007669"/>
    <property type="project" value="TreeGrafter"/>
</dbReference>
<dbReference type="InterPro" id="IPR040079">
    <property type="entry name" value="Glutathione_S-Trfase"/>
</dbReference>
<dbReference type="InterPro" id="IPR005955">
    <property type="entry name" value="GST_Zeta"/>
</dbReference>
<evidence type="ECO:0000313" key="5">
    <source>
        <dbReference type="Proteomes" id="UP001162131"/>
    </source>
</evidence>
<name>A0AAU9JAA9_9CILI</name>
<reference evidence="4" key="1">
    <citation type="submission" date="2021-09" db="EMBL/GenBank/DDBJ databases">
        <authorList>
            <consortium name="AG Swart"/>
            <person name="Singh M."/>
            <person name="Singh A."/>
            <person name="Seah K."/>
            <person name="Emmerich C."/>
        </authorList>
    </citation>
    <scope>NUCLEOTIDE SEQUENCE</scope>
    <source>
        <strain evidence="4">ATCC30299</strain>
    </source>
</reference>
<sequence>MLYSLYGFWQSSCTWRVRVVLNLKNIRYNYVPINLLEGVQKQDDYKNLNNLEQVPTLIGKTFRLTQSMAIIQYLESAHPIPSLTPTDYLLKAKMFEICEIINSGIQPLQNLSMLKKIKELGGNPKDFAQEVIRKGFISVEDLVSQHHGKYCIGNEITIADAFLIPQINNALRYGVDMISFPQVMSVLEELNKVPEIIKASPDSKTDAIK</sequence>
<comment type="caution">
    <text evidence="4">The sequence shown here is derived from an EMBL/GenBank/DDBJ whole genome shotgun (WGS) entry which is preliminary data.</text>
</comment>
<dbReference type="InterPro" id="IPR004045">
    <property type="entry name" value="Glutathione_S-Trfase_N"/>
</dbReference>
<keyword evidence="5" id="KW-1185">Reference proteome</keyword>
<evidence type="ECO:0000259" key="2">
    <source>
        <dbReference type="PROSITE" id="PS50404"/>
    </source>
</evidence>
<dbReference type="SFLD" id="SFLDG00358">
    <property type="entry name" value="Main_(cytGST)"/>
    <property type="match status" value="1"/>
</dbReference>